<dbReference type="SUPFAM" id="SSF141678">
    <property type="entry name" value="MAL13P1.257-like"/>
    <property type="match status" value="1"/>
</dbReference>
<dbReference type="EMBL" id="FN653153">
    <property type="protein sequence ID" value="CBY13004.1"/>
    <property type="molecule type" value="Genomic_DNA"/>
</dbReference>
<reference evidence="5" key="1">
    <citation type="journal article" date="2010" name="Science">
        <title>Plasticity of animal genome architecture unmasked by rapid evolution of a pelagic tunicate.</title>
        <authorList>
            <person name="Denoeud F."/>
            <person name="Henriet S."/>
            <person name="Mungpakdee S."/>
            <person name="Aury J.M."/>
            <person name="Da Silva C."/>
            <person name="Brinkmann H."/>
            <person name="Mikhaleva J."/>
            <person name="Olsen L.C."/>
            <person name="Jubin C."/>
            <person name="Canestro C."/>
            <person name="Bouquet J.M."/>
            <person name="Danks G."/>
            <person name="Poulain J."/>
            <person name="Campsteijn C."/>
            <person name="Adamski M."/>
            <person name="Cross I."/>
            <person name="Yadetie F."/>
            <person name="Muffato M."/>
            <person name="Louis A."/>
            <person name="Butcher S."/>
            <person name="Tsagkogeorga G."/>
            <person name="Konrad A."/>
            <person name="Singh S."/>
            <person name="Jensen M.F."/>
            <person name="Cong E.H."/>
            <person name="Eikeseth-Otteraa H."/>
            <person name="Noel B."/>
            <person name="Anthouard V."/>
            <person name="Porcel B.M."/>
            <person name="Kachouri-Lafond R."/>
            <person name="Nishino A."/>
            <person name="Ugolini M."/>
            <person name="Chourrout P."/>
            <person name="Nishida H."/>
            <person name="Aasland R."/>
            <person name="Huzurbazar S."/>
            <person name="Westhof E."/>
            <person name="Delsuc F."/>
            <person name="Lehrach H."/>
            <person name="Reinhardt R."/>
            <person name="Weissenbach J."/>
            <person name="Roy S.W."/>
            <person name="Artiguenave F."/>
            <person name="Postlethwait J.H."/>
            <person name="Manak J.R."/>
            <person name="Thompson E.M."/>
            <person name="Jaillon O."/>
            <person name="Du Pasquier L."/>
            <person name="Boudinot P."/>
            <person name="Liberles D.A."/>
            <person name="Volff J.N."/>
            <person name="Philippe H."/>
            <person name="Lenhard B."/>
            <person name="Roest Crollius H."/>
            <person name="Wincker P."/>
            <person name="Chourrout D."/>
        </authorList>
    </citation>
    <scope>NUCLEOTIDE SEQUENCE [LARGE SCALE GENOMIC DNA]</scope>
</reference>
<organism evidence="5">
    <name type="scientific">Oikopleura dioica</name>
    <name type="common">Tunicate</name>
    <dbReference type="NCBI Taxonomy" id="34765"/>
    <lineage>
        <taxon>Eukaryota</taxon>
        <taxon>Metazoa</taxon>
        <taxon>Chordata</taxon>
        <taxon>Tunicata</taxon>
        <taxon>Appendicularia</taxon>
        <taxon>Copelata</taxon>
        <taxon>Oikopleuridae</taxon>
        <taxon>Oikopleura</taxon>
    </lineage>
</organism>
<keyword evidence="6" id="KW-1185">Reference proteome</keyword>
<dbReference type="OrthoDB" id="10248838at2759"/>
<dbReference type="FunCoup" id="E4XTE2">
    <property type="interactions" value="366"/>
</dbReference>
<protein>
    <recommendedName>
        <fullName evidence="2">CXXC motif containing zinc binding protein</fullName>
    </recommendedName>
</protein>
<dbReference type="PANTHER" id="PTHR12857">
    <property type="entry name" value="CXXC MOTIF CONTAINING ZINC BINDING PROTEIN"/>
    <property type="match status" value="1"/>
</dbReference>
<evidence type="ECO:0000256" key="4">
    <source>
        <dbReference type="ARBA" id="ARBA00022833"/>
    </source>
</evidence>
<evidence type="ECO:0000256" key="1">
    <source>
        <dbReference type="ARBA" id="ARBA00007818"/>
    </source>
</evidence>
<evidence type="ECO:0000313" key="6">
    <source>
        <dbReference type="Proteomes" id="UP000001307"/>
    </source>
</evidence>
<accession>E4XTE2</accession>
<gene>
    <name evidence="5" type="ORF">GSOID_T00003080001</name>
</gene>
<dbReference type="AlphaFoldDB" id="E4XTE2"/>
<evidence type="ECO:0000256" key="2">
    <source>
        <dbReference type="ARBA" id="ARBA00020439"/>
    </source>
</evidence>
<sequence>MPRIGLEVSIDAENIAKVEAVGNDFRYFVKICCGACGEITDWVYLDQEDTVEVKGGRGLANMVLNCKLCGRESNISIEDGSRVAYDVEKGGFQQIVSFDCRGLEPVEWECRGGLVATTEKGKKFEVELEDGEWYDFDDDASESISVTNIQNQFKKLKGK</sequence>
<dbReference type="PANTHER" id="PTHR12857:SF0">
    <property type="entry name" value="CXXC MOTIF CONTAINING ZINC BINDING PROTEIN"/>
    <property type="match status" value="1"/>
</dbReference>
<name>E4XTE2_OIKDI</name>
<keyword evidence="3" id="KW-0479">Metal-binding</keyword>
<dbReference type="GO" id="GO:0008270">
    <property type="term" value="F:zinc ion binding"/>
    <property type="evidence" value="ECO:0007669"/>
    <property type="project" value="TreeGrafter"/>
</dbReference>
<dbReference type="InterPro" id="IPR008584">
    <property type="entry name" value="CXXC_Zn-binding_euk"/>
</dbReference>
<evidence type="ECO:0000313" key="5">
    <source>
        <dbReference type="EMBL" id="CBY13004.1"/>
    </source>
</evidence>
<evidence type="ECO:0000256" key="3">
    <source>
        <dbReference type="ARBA" id="ARBA00022723"/>
    </source>
</evidence>
<proteinExistence type="inferred from homology"/>
<dbReference type="Proteomes" id="UP000001307">
    <property type="component" value="Unassembled WGS sequence"/>
</dbReference>
<comment type="similarity">
    <text evidence="1">Belongs to the UPF0587 family.</text>
</comment>
<dbReference type="Pfam" id="PF05907">
    <property type="entry name" value="CXXC_Zn-b_euk"/>
    <property type="match status" value="1"/>
</dbReference>
<dbReference type="InParanoid" id="E4XTE2"/>
<keyword evidence="4" id="KW-0862">Zinc</keyword>